<sequence length="708" mass="80625">MLRARSYKSGIRRCPLINCTYRNFRLDNLKTHLKSGRHKINNIVVLNKIFEIVRSNSLPEGNLLRVEDNEVIQVAMPMDSQLRNTTLIQDQVASTSGSTRSQSSAAPQETLHSQDPIASVTADTDEQFTDPLTVTDPLQPQATASSSSQEIHSLQEAVASLHTAIQKIKINERDMKTVLVDAKAVLESKLSEIDQRLDKADNVATIVDNSTQSLVQLQMTYPWLQVKLRSPPNAPLGACCLCQRHSLQIRSLRGYSSMQNWLDCSVVLDSDHRAQRVKNHEQSECHKSSKSAEEQRKRNAILFSSQVAQKKETEVTERFLLRCYGLIQCHVPYNRYPFMTYLHHLQGVELRSLVQFIHSPNPSTGRLRHCHLSFDKVTVEHITRQVVNLRILDLNGELVCVNGNQSVISRHEDHVPDYTISLGNIPSADHTSDARGVFCHVYDFLHKQLEMSNETISHIVSLSSSDCEAVYTGRIQGLQRLWKEKFNRAHLHFADRAHKIESMIGKIRKEAEMRWLDEILSQLDSMISKICQSPKQHRNRRHAATLADSLVKSMKRLVETRFIRYLVGSVDAVLTNAYVLELLWQEQAAEGDNEIRGHLKNLVSPLFLSTLLILTDVFSQSAFTSEAAQSDLYPLWDDKANVDKFIGNITKMNEMPVLENPLNRRLHLQYPSIQKGNFTPNFSKPISKSTFYNMMFNSNLGYDIVHNR</sequence>
<dbReference type="AlphaFoldDB" id="A0A7D9KXR8"/>
<dbReference type="Proteomes" id="UP001152795">
    <property type="component" value="Unassembled WGS sequence"/>
</dbReference>
<evidence type="ECO:0000313" key="3">
    <source>
        <dbReference type="Proteomes" id="UP001152795"/>
    </source>
</evidence>
<dbReference type="EMBL" id="CACRXK020012021">
    <property type="protein sequence ID" value="CAB4022519.1"/>
    <property type="molecule type" value="Genomic_DNA"/>
</dbReference>
<dbReference type="OrthoDB" id="10234324at2759"/>
<accession>A0A7D9KXR8</accession>
<organism evidence="2 3">
    <name type="scientific">Paramuricea clavata</name>
    <name type="common">Red gorgonian</name>
    <name type="synonym">Violescent sea-whip</name>
    <dbReference type="NCBI Taxonomy" id="317549"/>
    <lineage>
        <taxon>Eukaryota</taxon>
        <taxon>Metazoa</taxon>
        <taxon>Cnidaria</taxon>
        <taxon>Anthozoa</taxon>
        <taxon>Octocorallia</taxon>
        <taxon>Malacalcyonacea</taxon>
        <taxon>Plexauridae</taxon>
        <taxon>Paramuricea</taxon>
    </lineage>
</organism>
<evidence type="ECO:0000313" key="2">
    <source>
        <dbReference type="EMBL" id="CAB4022519.1"/>
    </source>
</evidence>
<gene>
    <name evidence="2" type="ORF">PACLA_8A034687</name>
</gene>
<protein>
    <submittedName>
        <fullName evidence="2">Uncharacterized protein</fullName>
    </submittedName>
</protein>
<keyword evidence="3" id="KW-1185">Reference proteome</keyword>
<comment type="caution">
    <text evidence="2">The sequence shown here is derived from an EMBL/GenBank/DDBJ whole genome shotgun (WGS) entry which is preliminary data.</text>
</comment>
<reference evidence="2" key="1">
    <citation type="submission" date="2020-04" db="EMBL/GenBank/DDBJ databases">
        <authorList>
            <person name="Alioto T."/>
            <person name="Alioto T."/>
            <person name="Gomez Garrido J."/>
        </authorList>
    </citation>
    <scope>NUCLEOTIDE SEQUENCE</scope>
    <source>
        <strain evidence="2">A484AB</strain>
    </source>
</reference>
<name>A0A7D9KXR8_PARCT</name>
<feature type="region of interest" description="Disordered" evidence="1">
    <location>
        <begin position="130"/>
        <end position="150"/>
    </location>
</feature>
<feature type="region of interest" description="Disordered" evidence="1">
    <location>
        <begin position="91"/>
        <end position="115"/>
    </location>
</feature>
<proteinExistence type="predicted"/>
<feature type="compositionally biased region" description="Low complexity" evidence="1">
    <location>
        <begin position="93"/>
        <end position="106"/>
    </location>
</feature>
<evidence type="ECO:0000256" key="1">
    <source>
        <dbReference type="SAM" id="MobiDB-lite"/>
    </source>
</evidence>